<evidence type="ECO:0000313" key="2">
    <source>
        <dbReference type="Proteomes" id="UP000779809"/>
    </source>
</evidence>
<gene>
    <name evidence="1" type="ORF">HYX28_06185</name>
</gene>
<dbReference type="AlphaFoldDB" id="A0A932A7X0"/>
<dbReference type="Proteomes" id="UP000779809">
    <property type="component" value="Unassembled WGS sequence"/>
</dbReference>
<name>A0A932A7X0_9BACT</name>
<proteinExistence type="predicted"/>
<organism evidence="1 2">
    <name type="scientific">Candidatus Korobacter versatilis</name>
    <dbReference type="NCBI Taxonomy" id="658062"/>
    <lineage>
        <taxon>Bacteria</taxon>
        <taxon>Pseudomonadati</taxon>
        <taxon>Acidobacteriota</taxon>
        <taxon>Terriglobia</taxon>
        <taxon>Terriglobales</taxon>
        <taxon>Candidatus Korobacteraceae</taxon>
        <taxon>Candidatus Korobacter</taxon>
    </lineage>
</organism>
<reference evidence="1" key="1">
    <citation type="submission" date="2020-07" db="EMBL/GenBank/DDBJ databases">
        <title>Huge and variable diversity of episymbiotic CPR bacteria and DPANN archaea in groundwater ecosystems.</title>
        <authorList>
            <person name="He C.Y."/>
            <person name="Keren R."/>
            <person name="Whittaker M."/>
            <person name="Farag I.F."/>
            <person name="Doudna J."/>
            <person name="Cate J.H.D."/>
            <person name="Banfield J.F."/>
        </authorList>
    </citation>
    <scope>NUCLEOTIDE SEQUENCE</scope>
    <source>
        <strain evidence="1">NC_groundwater_580_Pr5_B-0.1um_64_19</strain>
    </source>
</reference>
<accession>A0A932A7X0</accession>
<dbReference type="EMBL" id="JACPNR010000007">
    <property type="protein sequence ID" value="MBI2678351.1"/>
    <property type="molecule type" value="Genomic_DNA"/>
</dbReference>
<evidence type="ECO:0000313" key="1">
    <source>
        <dbReference type="EMBL" id="MBI2678351.1"/>
    </source>
</evidence>
<protein>
    <submittedName>
        <fullName evidence="1">Uncharacterized protein</fullName>
    </submittedName>
</protein>
<comment type="caution">
    <text evidence="1">The sequence shown here is derived from an EMBL/GenBank/DDBJ whole genome shotgun (WGS) entry which is preliminary data.</text>
</comment>
<sequence>MTVKEQAQKVLEALPDSVSTEDLIYEMYVRLEVVAGMRDVDEGRTVSDEDARREFLK</sequence>